<evidence type="ECO:0000259" key="1">
    <source>
        <dbReference type="Pfam" id="PF01978"/>
    </source>
</evidence>
<accession>A0A1G2B4E1</accession>
<dbReference type="InterPro" id="IPR051797">
    <property type="entry name" value="TrmB-like"/>
</dbReference>
<dbReference type="SUPFAM" id="SSF46785">
    <property type="entry name" value="Winged helix' DNA-binding domain"/>
    <property type="match status" value="1"/>
</dbReference>
<proteinExistence type="predicted"/>
<evidence type="ECO:0000313" key="3">
    <source>
        <dbReference type="Proteomes" id="UP000176952"/>
    </source>
</evidence>
<dbReference type="Gene3D" id="1.10.10.10">
    <property type="entry name" value="Winged helix-like DNA-binding domain superfamily/Winged helix DNA-binding domain"/>
    <property type="match status" value="1"/>
</dbReference>
<protein>
    <recommendedName>
        <fullName evidence="1">Transcription regulator TrmB N-terminal domain-containing protein</fullName>
    </recommendedName>
</protein>
<reference evidence="2 3" key="1">
    <citation type="journal article" date="2016" name="Nat. Commun.">
        <title>Thousands of microbial genomes shed light on interconnected biogeochemical processes in an aquifer system.</title>
        <authorList>
            <person name="Anantharaman K."/>
            <person name="Brown C.T."/>
            <person name="Hug L.A."/>
            <person name="Sharon I."/>
            <person name="Castelle C.J."/>
            <person name="Probst A.J."/>
            <person name="Thomas B.C."/>
            <person name="Singh A."/>
            <person name="Wilkins M.J."/>
            <person name="Karaoz U."/>
            <person name="Brodie E.L."/>
            <person name="Williams K.H."/>
            <person name="Hubbard S.S."/>
            <person name="Banfield J.F."/>
        </authorList>
    </citation>
    <scope>NUCLEOTIDE SEQUENCE [LARGE SCALE GENOMIC DNA]</scope>
</reference>
<evidence type="ECO:0000313" key="2">
    <source>
        <dbReference type="EMBL" id="OGY84061.1"/>
    </source>
</evidence>
<sequence length="247" mass="28727">MPNSPLLKTDILEDIGLTPAEIKLYIALLQIGSTSAGPLMRTAKLYNSVTHTALQSLTAKGFISFIKKGHVKYYQAKDPKYILEFMAKRRQQVEELLPLLQAQAQPSIQPSAEIFQGFPGFKIMNYQIIENAKRGDEWLFFSFHPKNPDKYEEVFDFYREFEQERHRRGIIVKGIAPAAIKDKFSGRNLKNILFVDFPTLNNINIINDYVTLHPFEENETAFLIRSRDIATSFRNHFYSIWNLYKKR</sequence>
<gene>
    <name evidence="2" type="ORF">A3F54_00735</name>
</gene>
<organism evidence="2 3">
    <name type="scientific">Candidatus Kerfeldbacteria bacterium RIFCSPHIGHO2_12_FULL_48_17</name>
    <dbReference type="NCBI Taxonomy" id="1798542"/>
    <lineage>
        <taxon>Bacteria</taxon>
        <taxon>Candidatus Kerfeldiibacteriota</taxon>
    </lineage>
</organism>
<feature type="domain" description="Transcription regulator TrmB N-terminal" evidence="1">
    <location>
        <begin position="12"/>
        <end position="80"/>
    </location>
</feature>
<dbReference type="PANTHER" id="PTHR34293">
    <property type="entry name" value="HTH-TYPE TRANSCRIPTIONAL REGULATOR TRMBL2"/>
    <property type="match status" value="1"/>
</dbReference>
<dbReference type="Proteomes" id="UP000176952">
    <property type="component" value="Unassembled WGS sequence"/>
</dbReference>
<dbReference type="EMBL" id="MHKD01000018">
    <property type="protein sequence ID" value="OGY84061.1"/>
    <property type="molecule type" value="Genomic_DNA"/>
</dbReference>
<dbReference type="PANTHER" id="PTHR34293:SF1">
    <property type="entry name" value="HTH-TYPE TRANSCRIPTIONAL REGULATOR TRMBL2"/>
    <property type="match status" value="1"/>
</dbReference>
<dbReference type="InterPro" id="IPR002831">
    <property type="entry name" value="Tscrpt_reg_TrmB_N"/>
</dbReference>
<dbReference type="STRING" id="1798542.A3F54_00735"/>
<dbReference type="Pfam" id="PF01978">
    <property type="entry name" value="TrmB"/>
    <property type="match status" value="1"/>
</dbReference>
<name>A0A1G2B4E1_9BACT</name>
<dbReference type="InterPro" id="IPR036390">
    <property type="entry name" value="WH_DNA-bd_sf"/>
</dbReference>
<dbReference type="AlphaFoldDB" id="A0A1G2B4E1"/>
<dbReference type="InterPro" id="IPR036388">
    <property type="entry name" value="WH-like_DNA-bd_sf"/>
</dbReference>
<comment type="caution">
    <text evidence="2">The sequence shown here is derived from an EMBL/GenBank/DDBJ whole genome shotgun (WGS) entry which is preliminary data.</text>
</comment>